<dbReference type="EMBL" id="VULT01000006">
    <property type="protein sequence ID" value="MSS17152.1"/>
    <property type="molecule type" value="Genomic_DNA"/>
</dbReference>
<evidence type="ECO:0000313" key="2">
    <source>
        <dbReference type="EMBL" id="MSS17152.1"/>
    </source>
</evidence>
<name>A0A6L5XEJ3_9BACT</name>
<keyword evidence="1" id="KW-0802">TPR repeat</keyword>
<sequence>MNLQEINKTKTSILKLLGDNCVYAALLKLKMLIDATADYTLREQYQQQRTAYDSLLQYVVAGAQDTGRKKILQDITQSIYTLTDLCVIALSCNQSYELFYTRWATHSRGTIGEIVSKYDNLAKRSQLLQAAPASRLNQQALAEVKRAAEMTETDMFDQVWTRFPLSAEDCAAVSSVFTSQQVPGYFKGLLISALLLGSTKFYDPSKLNLLLDIYINSDNDDLQIRALTAAIIIIYQYHTRLLGNHQLEARLRLLDECAHFRNDVMSILRRLIYSRNTENISKRMREELMPNLMKINPDLLNKLKGKSGIVDPSELEDNPEWADWLEKSGITKKMEELQELQFEGGDVFVSTFSHLKGYPFFNIMANWFMPYHDSHSSIDSTFGPGESPLRKVIADAPFLCDSDKYSFAFSMGSVPEMQRKMMMSQFDAQNASLKEMTSAELPDDKKRQRDMLANRYIQDLYRFFKLFSRRAEFKSIFDSSMDFLQIPFLRHILDDKLNLGVIAEFYMKNGFYNDAIGYYGRILEVDHNVTPQVLQKIGFAHQNLGHFAEAIDFYKRYEIVNDHDTWTLRHIATCYRALRDTGNALVYYKKAEKLAPDNASLCLNIGHCLLEQGKTNDALNYYFKVDYLAPEKHKAWRPIAWCSFAVGNFEQSENYYKKIIESGEDEVQDHLNYGHVLLCSHRAAEALSQYRTALVMEKGDKVDAFTHDFDADAHYLVEKGLDWHYITLMREAVISRQFKQQ</sequence>
<dbReference type="SUPFAM" id="SSF48452">
    <property type="entry name" value="TPR-like"/>
    <property type="match status" value="1"/>
</dbReference>
<dbReference type="InterPro" id="IPR052384">
    <property type="entry name" value="TMTC_O-mannosyltransferase"/>
</dbReference>
<proteinExistence type="predicted"/>
<dbReference type="Proteomes" id="UP000483362">
    <property type="component" value="Unassembled WGS sequence"/>
</dbReference>
<reference evidence="2 3" key="1">
    <citation type="submission" date="2019-08" db="EMBL/GenBank/DDBJ databases">
        <title>In-depth cultivation of the pig gut microbiome towards novel bacterial diversity and tailored functional studies.</title>
        <authorList>
            <person name="Wylensek D."/>
            <person name="Hitch T.C.A."/>
            <person name="Clavel T."/>
        </authorList>
    </citation>
    <scope>NUCLEOTIDE SEQUENCE [LARGE SCALE GENOMIC DNA]</scope>
    <source>
        <strain evidence="2 3">Oil-RF-744-WCA-WT-10</strain>
    </source>
</reference>
<organism evidence="2 3">
    <name type="scientific">Sodaliphilus pleomorphus</name>
    <dbReference type="NCBI Taxonomy" id="2606626"/>
    <lineage>
        <taxon>Bacteria</taxon>
        <taxon>Pseudomonadati</taxon>
        <taxon>Bacteroidota</taxon>
        <taxon>Bacteroidia</taxon>
        <taxon>Bacteroidales</taxon>
        <taxon>Muribaculaceae</taxon>
        <taxon>Sodaliphilus</taxon>
    </lineage>
</organism>
<dbReference type="InterPro" id="IPR019734">
    <property type="entry name" value="TPR_rpt"/>
</dbReference>
<protein>
    <submittedName>
        <fullName evidence="2">Tetratricopeptide repeat protein</fullName>
    </submittedName>
</protein>
<evidence type="ECO:0000256" key="1">
    <source>
        <dbReference type="PROSITE-ProRule" id="PRU00339"/>
    </source>
</evidence>
<dbReference type="Gene3D" id="1.25.40.10">
    <property type="entry name" value="Tetratricopeptide repeat domain"/>
    <property type="match status" value="1"/>
</dbReference>
<dbReference type="AlphaFoldDB" id="A0A6L5XEJ3"/>
<gene>
    <name evidence="2" type="ORF">FYJ29_05150</name>
</gene>
<dbReference type="GO" id="GO:0035269">
    <property type="term" value="P:protein O-linked glycosylation via mannose"/>
    <property type="evidence" value="ECO:0007669"/>
    <property type="project" value="TreeGrafter"/>
</dbReference>
<dbReference type="InterPro" id="IPR011990">
    <property type="entry name" value="TPR-like_helical_dom_sf"/>
</dbReference>
<evidence type="ECO:0000313" key="3">
    <source>
        <dbReference type="Proteomes" id="UP000483362"/>
    </source>
</evidence>
<dbReference type="RefSeq" id="WP_154326596.1">
    <property type="nucleotide sequence ID" value="NZ_CP045696.1"/>
</dbReference>
<keyword evidence="3" id="KW-1185">Reference proteome</keyword>
<dbReference type="PANTHER" id="PTHR44216">
    <property type="entry name" value="PROTEIN O-MANNOSYL-TRANSFERASE TMTC2"/>
    <property type="match status" value="1"/>
</dbReference>
<dbReference type="PROSITE" id="PS50005">
    <property type="entry name" value="TPR"/>
    <property type="match status" value="1"/>
</dbReference>
<feature type="repeat" description="TPR" evidence="1">
    <location>
        <begin position="565"/>
        <end position="598"/>
    </location>
</feature>
<dbReference type="PANTHER" id="PTHR44216:SF3">
    <property type="entry name" value="PROTEIN O-MANNOSYL-TRANSFERASE TMTC2"/>
    <property type="match status" value="1"/>
</dbReference>
<dbReference type="GO" id="GO:0000030">
    <property type="term" value="F:mannosyltransferase activity"/>
    <property type="evidence" value="ECO:0007669"/>
    <property type="project" value="TreeGrafter"/>
</dbReference>
<dbReference type="Pfam" id="PF13181">
    <property type="entry name" value="TPR_8"/>
    <property type="match status" value="2"/>
</dbReference>
<accession>A0A6L5XEJ3</accession>
<comment type="caution">
    <text evidence="2">The sequence shown here is derived from an EMBL/GenBank/DDBJ whole genome shotgun (WGS) entry which is preliminary data.</text>
</comment>
<dbReference type="SMART" id="SM00028">
    <property type="entry name" value="TPR"/>
    <property type="match status" value="6"/>
</dbReference>